<feature type="transmembrane region" description="Helical" evidence="6">
    <location>
        <begin position="97"/>
        <end position="116"/>
    </location>
</feature>
<evidence type="ECO:0000256" key="5">
    <source>
        <dbReference type="SAM" id="MobiDB-lite"/>
    </source>
</evidence>
<evidence type="ECO:0000256" key="1">
    <source>
        <dbReference type="ARBA" id="ARBA00004167"/>
    </source>
</evidence>
<name>A0A1C4XDG8_9ACTN</name>
<feature type="region of interest" description="Disordered" evidence="5">
    <location>
        <begin position="316"/>
        <end position="363"/>
    </location>
</feature>
<sequence length="363" mass="38785">MDRRRGAVQPSQSSTRQVYRAGFRALPGLPSKIIGYRNAVRTRSGTATSKRDESVIGVNMELNENAQVDTSQVDDRRGSGGGGGMGIPIPIGGGRGGIVGIIIAVLVALVGGGFGLNAATNGGGGEQGDNTSLQQKCSADDALQQLDCRNTAYVNSIQAYWQAALPEKFGEQYRPSKTVFFSQGVNTGCGQADSGVGPFYCPADDLVYIDLTFYRVLADQLGAQGEFAQPYVLAHEYGHHVQDLLGTEAQMRRQQQRDPDNANALSVKLELQADCYAGAWAKNATGTADAKGQKIFKSVTEQDIAQAIDTAEKIGDDAISERANRPVNPEEFTHGSSAQRKEWFSRGYDSGDPKSCDTFGGSR</sequence>
<feature type="compositionally biased region" description="Basic and acidic residues" evidence="5">
    <location>
        <begin position="339"/>
        <end position="355"/>
    </location>
</feature>
<comment type="subcellular location">
    <subcellularLocation>
        <location evidence="1">Membrane</location>
        <topology evidence="1">Single-pass membrane protein</topology>
    </subcellularLocation>
</comment>
<dbReference type="PANTHER" id="PTHR30168">
    <property type="entry name" value="PUTATIVE MEMBRANE PROTEIN YPFJ"/>
    <property type="match status" value="1"/>
</dbReference>
<organism evidence="7 8">
    <name type="scientific">Micromonospora purpureochromogenes</name>
    <dbReference type="NCBI Taxonomy" id="47872"/>
    <lineage>
        <taxon>Bacteria</taxon>
        <taxon>Bacillati</taxon>
        <taxon>Actinomycetota</taxon>
        <taxon>Actinomycetes</taxon>
        <taxon>Micromonosporales</taxon>
        <taxon>Micromonosporaceae</taxon>
        <taxon>Micromonospora</taxon>
    </lineage>
</organism>
<dbReference type="AlphaFoldDB" id="A0A1C4XDG8"/>
<evidence type="ECO:0000313" key="7">
    <source>
        <dbReference type="EMBL" id="SCF06505.1"/>
    </source>
</evidence>
<evidence type="ECO:0000256" key="3">
    <source>
        <dbReference type="ARBA" id="ARBA00022989"/>
    </source>
</evidence>
<keyword evidence="3 6" id="KW-1133">Transmembrane helix</keyword>
<proteinExistence type="predicted"/>
<keyword evidence="4 6" id="KW-0472">Membrane</keyword>
<dbReference type="InterPro" id="IPR007343">
    <property type="entry name" value="Uncharacterised_pept_Zn_put"/>
</dbReference>
<gene>
    <name evidence="7" type="ORF">GA0074696_2510</name>
</gene>
<evidence type="ECO:0000256" key="2">
    <source>
        <dbReference type="ARBA" id="ARBA00022692"/>
    </source>
</evidence>
<evidence type="ECO:0000256" key="6">
    <source>
        <dbReference type="SAM" id="Phobius"/>
    </source>
</evidence>
<dbReference type="GO" id="GO:0016020">
    <property type="term" value="C:membrane"/>
    <property type="evidence" value="ECO:0007669"/>
    <property type="project" value="UniProtKB-SubCell"/>
</dbReference>
<protein>
    <recommendedName>
        <fullName evidence="9">Neutral zinc metallopeptidase</fullName>
    </recommendedName>
</protein>
<keyword evidence="2 6" id="KW-0812">Transmembrane</keyword>
<dbReference type="Proteomes" id="UP000198228">
    <property type="component" value="Chromosome I"/>
</dbReference>
<evidence type="ECO:0000313" key="8">
    <source>
        <dbReference type="Proteomes" id="UP000198228"/>
    </source>
</evidence>
<evidence type="ECO:0000256" key="4">
    <source>
        <dbReference type="ARBA" id="ARBA00023136"/>
    </source>
</evidence>
<dbReference type="EMBL" id="LT607410">
    <property type="protein sequence ID" value="SCF06505.1"/>
    <property type="molecule type" value="Genomic_DNA"/>
</dbReference>
<accession>A0A1C4XDG8</accession>
<dbReference type="Pfam" id="PF04228">
    <property type="entry name" value="Zn_peptidase"/>
    <property type="match status" value="1"/>
</dbReference>
<dbReference type="PANTHER" id="PTHR30168:SF0">
    <property type="entry name" value="INNER MEMBRANE PROTEIN"/>
    <property type="match status" value="1"/>
</dbReference>
<reference evidence="7 8" key="1">
    <citation type="submission" date="2016-06" db="EMBL/GenBank/DDBJ databases">
        <authorList>
            <person name="Kjaerup R.B."/>
            <person name="Dalgaard T.S."/>
            <person name="Juul-Madsen H.R."/>
        </authorList>
    </citation>
    <scope>NUCLEOTIDE SEQUENCE [LARGE SCALE GENOMIC DNA]</scope>
    <source>
        <strain evidence="7 8">DSM 43821</strain>
    </source>
</reference>
<evidence type="ECO:0008006" key="9">
    <source>
        <dbReference type="Google" id="ProtNLM"/>
    </source>
</evidence>